<accession>G9ZNP1</accession>
<dbReference type="STRING" id="797515.HMPREF9103_01345"/>
<evidence type="ECO:0000313" key="1">
    <source>
        <dbReference type="EMBL" id="EHL98789.1"/>
    </source>
</evidence>
<dbReference type="Proteomes" id="UP000004625">
    <property type="component" value="Unassembled WGS sequence"/>
</dbReference>
<proteinExistence type="predicted"/>
<dbReference type="PATRIC" id="fig|797515.3.peg.1251"/>
<protein>
    <submittedName>
        <fullName evidence="1">Uncharacterized protein</fullName>
    </submittedName>
</protein>
<dbReference type="EMBL" id="AGEY01000062">
    <property type="protein sequence ID" value="EHL98789.1"/>
    <property type="molecule type" value="Genomic_DNA"/>
</dbReference>
<organism evidence="1 2">
    <name type="scientific">Lentilactobacillus parafarraginis F0439</name>
    <dbReference type="NCBI Taxonomy" id="797515"/>
    <lineage>
        <taxon>Bacteria</taxon>
        <taxon>Bacillati</taxon>
        <taxon>Bacillota</taxon>
        <taxon>Bacilli</taxon>
        <taxon>Lactobacillales</taxon>
        <taxon>Lactobacillaceae</taxon>
        <taxon>Lentilactobacillus</taxon>
    </lineage>
</organism>
<gene>
    <name evidence="1" type="ORF">HMPREF9103_01345</name>
</gene>
<reference evidence="1 2" key="1">
    <citation type="submission" date="2011-09" db="EMBL/GenBank/DDBJ databases">
        <authorList>
            <person name="Weinstock G."/>
            <person name="Sodergren E."/>
            <person name="Clifton S."/>
            <person name="Fulton L."/>
            <person name="Fulton B."/>
            <person name="Courtney L."/>
            <person name="Fronick C."/>
            <person name="Harrison M."/>
            <person name="Strong C."/>
            <person name="Farmer C."/>
            <person name="Delahaunty K."/>
            <person name="Markovic C."/>
            <person name="Hall O."/>
            <person name="Minx P."/>
            <person name="Tomlinson C."/>
            <person name="Mitreva M."/>
            <person name="Hou S."/>
            <person name="Chen J."/>
            <person name="Wollam A."/>
            <person name="Pepin K.H."/>
            <person name="Johnson M."/>
            <person name="Bhonagiri V."/>
            <person name="Zhang X."/>
            <person name="Suruliraj S."/>
            <person name="Warren W."/>
            <person name="Chinwalla A."/>
            <person name="Mardis E.R."/>
            <person name="Wilson R.K."/>
        </authorList>
    </citation>
    <scope>NUCLEOTIDE SEQUENCE [LARGE SCALE GENOMIC DNA]</scope>
    <source>
        <strain evidence="1 2">F0439</strain>
    </source>
</reference>
<sequence>MNEVDTTAIVTLATFNKFTSQLMKAKNQQAQTALLTNETYSHKLVRILVMNLDKHQSILTF</sequence>
<evidence type="ECO:0000313" key="2">
    <source>
        <dbReference type="Proteomes" id="UP000004625"/>
    </source>
</evidence>
<comment type="caution">
    <text evidence="1">The sequence shown here is derived from an EMBL/GenBank/DDBJ whole genome shotgun (WGS) entry which is preliminary data.</text>
</comment>
<name>G9ZNP1_9LACO</name>
<dbReference type="HOGENOM" id="CLU_2916840_0_0_9"/>
<keyword evidence="2" id="KW-1185">Reference proteome</keyword>
<dbReference type="AlphaFoldDB" id="G9ZNP1"/>